<gene>
    <name evidence="7" type="ORF">H5985_06850</name>
</gene>
<reference evidence="7 8" key="1">
    <citation type="journal article" date="2021" name="Sci. Rep.">
        <title>The distribution of antibiotic resistance genes in chicken gut microbiota commensals.</title>
        <authorList>
            <person name="Juricova H."/>
            <person name="Matiasovicova J."/>
            <person name="Kubasova T."/>
            <person name="Cejkova D."/>
            <person name="Rychlik I."/>
        </authorList>
    </citation>
    <scope>NUCLEOTIDE SEQUENCE [LARGE SCALE GENOMIC DNA]</scope>
    <source>
        <strain evidence="7 8">An562</strain>
    </source>
</reference>
<dbReference type="EMBL" id="JACJKX010000012">
    <property type="protein sequence ID" value="MBM6928982.1"/>
    <property type="molecule type" value="Genomic_DNA"/>
</dbReference>
<dbReference type="PROSITE" id="PS01007">
    <property type="entry name" value="TRANSPOSASE_MUTATOR"/>
    <property type="match status" value="1"/>
</dbReference>
<accession>A0ABS2GVN8</accession>
<comment type="similarity">
    <text evidence="2 6">Belongs to the transposase mutator family.</text>
</comment>
<evidence type="ECO:0000256" key="2">
    <source>
        <dbReference type="ARBA" id="ARBA00010961"/>
    </source>
</evidence>
<comment type="function">
    <text evidence="1 6">Required for the transposition of the insertion element.</text>
</comment>
<comment type="caution">
    <text evidence="7">The sequence shown here is derived from an EMBL/GenBank/DDBJ whole genome shotgun (WGS) entry which is preliminary data.</text>
</comment>
<dbReference type="PANTHER" id="PTHR33217">
    <property type="entry name" value="TRANSPOSASE FOR INSERTION SEQUENCE ELEMENT IS1081"/>
    <property type="match status" value="1"/>
</dbReference>
<keyword evidence="6" id="KW-0814">Transposable element</keyword>
<evidence type="ECO:0000313" key="8">
    <source>
        <dbReference type="Proteomes" id="UP000777002"/>
    </source>
</evidence>
<protein>
    <recommendedName>
        <fullName evidence="6">Mutator family transposase</fullName>
    </recommendedName>
</protein>
<organism evidence="7 8">
    <name type="scientific">Parasutterella secunda</name>
    <dbReference type="NCBI Taxonomy" id="626947"/>
    <lineage>
        <taxon>Bacteria</taxon>
        <taxon>Pseudomonadati</taxon>
        <taxon>Pseudomonadota</taxon>
        <taxon>Betaproteobacteria</taxon>
        <taxon>Burkholderiales</taxon>
        <taxon>Sutterellaceae</taxon>
        <taxon>Parasutterella</taxon>
    </lineage>
</organism>
<keyword evidence="3 6" id="KW-0815">Transposition</keyword>
<keyword evidence="8" id="KW-1185">Reference proteome</keyword>
<sequence>MIAVTDGLKGMTEAMNTVFPDTLHQTCIVHLIRNSMAFINWKDMKGVIKALKTIYQAPTVEAAKEELEKFKQSAYGQRYPNIGAIWECAWGQVVPCFNFGPEIRRLIYTTNSIEALNRSIRKVIKTRTLFPNEDAAKKLIWLAIKNSTKEWSKTVSKWRKALLEMRLFFGDRLHLE</sequence>
<keyword evidence="5 6" id="KW-0233">DNA recombination</keyword>
<evidence type="ECO:0000313" key="7">
    <source>
        <dbReference type="EMBL" id="MBM6928982.1"/>
    </source>
</evidence>
<dbReference type="Proteomes" id="UP000777002">
    <property type="component" value="Unassembled WGS sequence"/>
</dbReference>
<dbReference type="InterPro" id="IPR001207">
    <property type="entry name" value="Transposase_mutator"/>
</dbReference>
<evidence type="ECO:0000256" key="1">
    <source>
        <dbReference type="ARBA" id="ARBA00002190"/>
    </source>
</evidence>
<dbReference type="PANTHER" id="PTHR33217:SF8">
    <property type="entry name" value="MUTATOR FAMILY TRANSPOSASE"/>
    <property type="match status" value="1"/>
</dbReference>
<evidence type="ECO:0000256" key="5">
    <source>
        <dbReference type="ARBA" id="ARBA00023172"/>
    </source>
</evidence>
<evidence type="ECO:0000256" key="4">
    <source>
        <dbReference type="ARBA" id="ARBA00023125"/>
    </source>
</evidence>
<name>A0ABS2GVN8_9BURK</name>
<dbReference type="Pfam" id="PF00872">
    <property type="entry name" value="Transposase_mut"/>
    <property type="match status" value="1"/>
</dbReference>
<proteinExistence type="inferred from homology"/>
<keyword evidence="4 6" id="KW-0238">DNA-binding</keyword>
<evidence type="ECO:0000256" key="3">
    <source>
        <dbReference type="ARBA" id="ARBA00022578"/>
    </source>
</evidence>
<evidence type="ECO:0000256" key="6">
    <source>
        <dbReference type="RuleBase" id="RU365089"/>
    </source>
</evidence>